<dbReference type="Proteomes" id="UP000191055">
    <property type="component" value="Unassembled WGS sequence"/>
</dbReference>
<evidence type="ECO:0000313" key="3">
    <source>
        <dbReference type="Proteomes" id="UP000191055"/>
    </source>
</evidence>
<dbReference type="InterPro" id="IPR045175">
    <property type="entry name" value="M28_fam"/>
</dbReference>
<protein>
    <submittedName>
        <fullName evidence="2">Peptidase family M28</fullName>
    </submittedName>
</protein>
<name>A0A1T5HRV3_9BACT</name>
<organism evidence="2 3">
    <name type="scientific">Alkalitalea saponilacus</name>
    <dbReference type="NCBI Taxonomy" id="889453"/>
    <lineage>
        <taxon>Bacteria</taxon>
        <taxon>Pseudomonadati</taxon>
        <taxon>Bacteroidota</taxon>
        <taxon>Bacteroidia</taxon>
        <taxon>Marinilabiliales</taxon>
        <taxon>Marinilabiliaceae</taxon>
        <taxon>Alkalitalea</taxon>
    </lineage>
</organism>
<evidence type="ECO:0000313" key="2">
    <source>
        <dbReference type="EMBL" id="SKC23409.1"/>
    </source>
</evidence>
<feature type="domain" description="Peptidase M28" evidence="1">
    <location>
        <begin position="95"/>
        <end position="293"/>
    </location>
</feature>
<dbReference type="Pfam" id="PF04389">
    <property type="entry name" value="Peptidase_M28"/>
    <property type="match status" value="1"/>
</dbReference>
<dbReference type="STRING" id="889453.SAMN03080601_02690"/>
<accession>A0A1T5HRV3</accession>
<dbReference type="GO" id="GO:0006508">
    <property type="term" value="P:proteolysis"/>
    <property type="evidence" value="ECO:0007669"/>
    <property type="project" value="InterPro"/>
</dbReference>
<dbReference type="InterPro" id="IPR007484">
    <property type="entry name" value="Peptidase_M28"/>
</dbReference>
<reference evidence="2 3" key="1">
    <citation type="submission" date="2017-02" db="EMBL/GenBank/DDBJ databases">
        <authorList>
            <person name="Peterson S.W."/>
        </authorList>
    </citation>
    <scope>NUCLEOTIDE SEQUENCE [LARGE SCALE GENOMIC DNA]</scope>
    <source>
        <strain evidence="2 3">DSM 24412</strain>
    </source>
</reference>
<dbReference type="AlphaFoldDB" id="A0A1T5HRV3"/>
<dbReference type="PANTHER" id="PTHR12147:SF26">
    <property type="entry name" value="PEPTIDASE M28 DOMAIN-CONTAINING PROTEIN"/>
    <property type="match status" value="1"/>
</dbReference>
<evidence type="ECO:0000259" key="1">
    <source>
        <dbReference type="Pfam" id="PF04389"/>
    </source>
</evidence>
<dbReference type="GO" id="GO:0008235">
    <property type="term" value="F:metalloexopeptidase activity"/>
    <property type="evidence" value="ECO:0007669"/>
    <property type="project" value="InterPro"/>
</dbReference>
<dbReference type="SUPFAM" id="SSF53187">
    <property type="entry name" value="Zn-dependent exopeptidases"/>
    <property type="match status" value="1"/>
</dbReference>
<dbReference type="PANTHER" id="PTHR12147">
    <property type="entry name" value="METALLOPEPTIDASE M28 FAMILY MEMBER"/>
    <property type="match status" value="1"/>
</dbReference>
<keyword evidence="3" id="KW-1185">Reference proteome</keyword>
<proteinExistence type="predicted"/>
<gene>
    <name evidence="2" type="ORF">SAMN03080601_02690</name>
</gene>
<dbReference type="EMBL" id="FUYV01000017">
    <property type="protein sequence ID" value="SKC23409.1"/>
    <property type="molecule type" value="Genomic_DNA"/>
</dbReference>
<sequence length="487" mass="55158">MVRTHHFLITLLFLIFVSGNLYSQELRERLETHVTILAADSLEGRGLGTRGKDIARDYIRNQFAEIGLTSFKEDYFHHFEFRSTSGVIANIYGTNVVGFLKGHDSKLKDEYIVIGAHYDHLGYEMRGDERVIFPGADDNASGVSLMLEMARYFATNPESHGRSLIFVAFDAEESGLIGSRWFIEDERFASKDIKTMFSLDMVGMYRSNEGLNLKGIGSIAGGEELAGYLAGNHNLILRKQGSRIEERTDTWYFGLAGIPSVHVHTGPHSPYHQPGDLAHLLQYEEMAKVKNFTVDLVKILSFQESIEPSGSFLAQSGNVRFDFGAVAMLGRSRHLYPDEFFTADDVFGFGAGFFLRIHMGQKIVVQPEVLYDYNGSKSPEGSFRRHSVMLPLNIQYNLMSMHGGIFRMYPFAGGYYQHHFNGKNGGETIDFSTYYKDHEWGFQYGLGIDMLKFHLGFVYHQALTGVADDDLLKIRSSSNRFRIGYRF</sequence>
<dbReference type="Gene3D" id="3.40.630.10">
    <property type="entry name" value="Zn peptidases"/>
    <property type="match status" value="1"/>
</dbReference>